<name>A0A1X0NDM4_9TRYP</name>
<dbReference type="EMBL" id="NBCO01000120">
    <property type="protein sequence ID" value="ORC81339.1"/>
    <property type="molecule type" value="Genomic_DNA"/>
</dbReference>
<dbReference type="STRING" id="67003.A0A1X0NDM4"/>
<protein>
    <recommendedName>
        <fullName evidence="5">Transglutaminase</fullName>
    </recommendedName>
</protein>
<keyword evidence="4" id="KW-1185">Reference proteome</keyword>
<dbReference type="RefSeq" id="XP_028876910.1">
    <property type="nucleotide sequence ID" value="XM_029031788.1"/>
</dbReference>
<gene>
    <name evidence="3" type="ORF">TM35_001201010</name>
</gene>
<comment type="caution">
    <text evidence="3">The sequence shown here is derived from an EMBL/GenBank/DDBJ whole genome shotgun (WGS) entry which is preliminary data.</text>
</comment>
<evidence type="ECO:0000313" key="4">
    <source>
        <dbReference type="Proteomes" id="UP000192257"/>
    </source>
</evidence>
<keyword evidence="2" id="KW-0732">Signal</keyword>
<feature type="compositionally biased region" description="Basic and acidic residues" evidence="1">
    <location>
        <begin position="36"/>
        <end position="49"/>
    </location>
</feature>
<feature type="region of interest" description="Disordered" evidence="1">
    <location>
        <begin position="335"/>
        <end position="452"/>
    </location>
</feature>
<dbReference type="VEuPathDB" id="TriTrypDB:TM35_001201010"/>
<dbReference type="Proteomes" id="UP000192257">
    <property type="component" value="Unassembled WGS sequence"/>
</dbReference>
<reference evidence="3 4" key="1">
    <citation type="submission" date="2017-03" db="EMBL/GenBank/DDBJ databases">
        <title>An alternative strategy for trypanosome survival in the mammalian bloodstream revealed through genome and transcriptome analysis of the ubiquitous bovine parasite Trypanosoma (Megatrypanum) theileri.</title>
        <authorList>
            <person name="Kelly S."/>
            <person name="Ivens A."/>
            <person name="Mott A."/>
            <person name="O'Neill E."/>
            <person name="Emms D."/>
            <person name="Macleod O."/>
            <person name="Voorheis P."/>
            <person name="Matthews J."/>
            <person name="Matthews K."/>
            <person name="Carrington M."/>
        </authorList>
    </citation>
    <scope>NUCLEOTIDE SEQUENCE [LARGE SCALE GENOMIC DNA]</scope>
    <source>
        <strain evidence="3">Edinburgh</strain>
    </source>
</reference>
<dbReference type="AlphaFoldDB" id="A0A1X0NDM4"/>
<accession>A0A1X0NDM4</accession>
<feature type="signal peptide" evidence="2">
    <location>
        <begin position="1"/>
        <end position="27"/>
    </location>
</feature>
<organism evidence="3 4">
    <name type="scientific">Trypanosoma theileri</name>
    <dbReference type="NCBI Taxonomy" id="67003"/>
    <lineage>
        <taxon>Eukaryota</taxon>
        <taxon>Discoba</taxon>
        <taxon>Euglenozoa</taxon>
        <taxon>Kinetoplastea</taxon>
        <taxon>Metakinetoplastina</taxon>
        <taxon>Trypanosomatida</taxon>
        <taxon>Trypanosomatidae</taxon>
        <taxon>Trypanosoma</taxon>
    </lineage>
</organism>
<sequence>MTTMFIQLRRVVYLLVLLQCYACMASATNEDNGEEAPEHTETPEEKERKYNDKVVRLRNVSGMAHARYVEGRSCLNVWRDTVRASNESYARARSAAEVTDGIAVKIGLMKDKMSKSPGTFAEWDSVSNLLDEVKKTTSNIEEMIKETEKKIPSIKKVGDLCKTEHGNAVDILKELEKAHFRYEEVFDTTEEVKWKKEGKLLENSTETQKLVEKFIKEFELFRGEAQVSRVNALIQIVKAKDSIKGTAAKFNELEVVVEEEAKKAGETGNAKKVNSTLHEVKNTVEGAQNIKEPEKNTLLTTSEFNVTLRKERVKVAQEVAQEILRAQREKEERARRAAEEAQREKERVQKEREDRERKAAEEAQREKERVQKEREDRERKAAEEAQREKERVQKEREDRERKAAEEAQREKERVQKEREERERKVAEEAQREKGKEPKKATKGGDNSNGPGLVHSHLLLVLLCVLGCTLVY</sequence>
<evidence type="ECO:0008006" key="5">
    <source>
        <dbReference type="Google" id="ProtNLM"/>
    </source>
</evidence>
<feature type="chain" id="PRO_5012619930" description="Transglutaminase" evidence="2">
    <location>
        <begin position="28"/>
        <end position="471"/>
    </location>
</feature>
<feature type="region of interest" description="Disordered" evidence="1">
    <location>
        <begin position="29"/>
        <end position="49"/>
    </location>
</feature>
<evidence type="ECO:0000256" key="2">
    <source>
        <dbReference type="SAM" id="SignalP"/>
    </source>
</evidence>
<feature type="compositionally biased region" description="Basic and acidic residues" evidence="1">
    <location>
        <begin position="335"/>
        <end position="439"/>
    </location>
</feature>
<evidence type="ECO:0000256" key="1">
    <source>
        <dbReference type="SAM" id="MobiDB-lite"/>
    </source>
</evidence>
<proteinExistence type="predicted"/>
<dbReference type="GeneID" id="39991568"/>
<evidence type="ECO:0000313" key="3">
    <source>
        <dbReference type="EMBL" id="ORC81339.1"/>
    </source>
</evidence>